<accession>A0A3A4AZ98</accession>
<dbReference type="GO" id="GO:0046677">
    <property type="term" value="P:response to antibiotic"/>
    <property type="evidence" value="ECO:0007669"/>
    <property type="project" value="UniProtKB-KW"/>
</dbReference>
<dbReference type="Pfam" id="PF02522">
    <property type="entry name" value="Antibiotic_NAT"/>
    <property type="match status" value="1"/>
</dbReference>
<keyword evidence="4" id="KW-0046">Antibiotic resistance</keyword>
<evidence type="ECO:0000256" key="3">
    <source>
        <dbReference type="ARBA" id="ARBA00023315"/>
    </source>
</evidence>
<dbReference type="EC" id="2.3.1.-" evidence="4"/>
<evidence type="ECO:0000313" key="6">
    <source>
        <dbReference type="Proteomes" id="UP000265768"/>
    </source>
</evidence>
<gene>
    <name evidence="5" type="ORF">D5H75_13300</name>
</gene>
<dbReference type="PANTHER" id="PTHR11104:SF0">
    <property type="entry name" value="SPBETA PROPHAGE-DERIVED AMINOGLYCOSIDE N(3')-ACETYLTRANSFERASE-LIKE PROTEIN YOKD"/>
    <property type="match status" value="1"/>
</dbReference>
<evidence type="ECO:0000256" key="4">
    <source>
        <dbReference type="RuleBase" id="RU365031"/>
    </source>
</evidence>
<keyword evidence="3 4" id="KW-0012">Acyltransferase</keyword>
<proteinExistence type="inferred from homology"/>
<comment type="caution">
    <text evidence="5">The sequence shown here is derived from an EMBL/GenBank/DDBJ whole genome shotgun (WGS) entry which is preliminary data.</text>
</comment>
<keyword evidence="6" id="KW-1185">Reference proteome</keyword>
<dbReference type="GO" id="GO:0046353">
    <property type="term" value="F:aminoglycoside 3-N-acetyltransferase activity"/>
    <property type="evidence" value="ECO:0007669"/>
    <property type="project" value="UniProtKB-EC"/>
</dbReference>
<dbReference type="SUPFAM" id="SSF110710">
    <property type="entry name" value="TTHA0583/YokD-like"/>
    <property type="match status" value="1"/>
</dbReference>
<dbReference type="Proteomes" id="UP000265768">
    <property type="component" value="Unassembled WGS sequence"/>
</dbReference>
<dbReference type="OrthoDB" id="7330654at2"/>
<organism evidence="5 6">
    <name type="scientific">Bailinhaonella thermotolerans</name>
    <dbReference type="NCBI Taxonomy" id="1070861"/>
    <lineage>
        <taxon>Bacteria</taxon>
        <taxon>Bacillati</taxon>
        <taxon>Actinomycetota</taxon>
        <taxon>Actinomycetes</taxon>
        <taxon>Streptosporangiales</taxon>
        <taxon>Streptosporangiaceae</taxon>
        <taxon>Bailinhaonella</taxon>
    </lineage>
</organism>
<evidence type="ECO:0000313" key="5">
    <source>
        <dbReference type="EMBL" id="RJL32856.1"/>
    </source>
</evidence>
<name>A0A3A4AZ98_9ACTN</name>
<sequence length="249" mass="27031">MGLAAGDLVLAHASLRSVGRIDGGAETLVGALREVIGSDGTVVVPTFTPENSDTSRLFLESTRGMTAEQVAAHRAVMPPFDPAATPSRYCGYLTEFVRTRPEAVRSAHPQTSFAALGPAAARLMAGHHLEDHLGSRSPLTKLYEENARVLMIGAGYGTCTAFHLAEYRYIPSPPRRRYACVIEKDGAPTWHSYLDVVLDDGDFAVCGQAMESRVKVRKGKVGAAETRAFRLRDAVDFAEIWMRENRPAA</sequence>
<reference evidence="5 6" key="1">
    <citation type="submission" date="2018-09" db="EMBL/GenBank/DDBJ databases">
        <title>YIM 75507 draft genome.</title>
        <authorList>
            <person name="Tang S."/>
            <person name="Feng Y."/>
        </authorList>
    </citation>
    <scope>NUCLEOTIDE SEQUENCE [LARGE SCALE GENOMIC DNA]</scope>
    <source>
        <strain evidence="5 6">YIM 75507</strain>
    </source>
</reference>
<evidence type="ECO:0000256" key="2">
    <source>
        <dbReference type="ARBA" id="ARBA00022679"/>
    </source>
</evidence>
<dbReference type="EMBL" id="QZEY01000004">
    <property type="protein sequence ID" value="RJL32856.1"/>
    <property type="molecule type" value="Genomic_DNA"/>
</dbReference>
<evidence type="ECO:0000256" key="1">
    <source>
        <dbReference type="ARBA" id="ARBA00006383"/>
    </source>
</evidence>
<comment type="catalytic activity">
    <reaction evidence="4">
        <text>a 2-deoxystreptamine antibiotic + acetyl-CoA = an N(3)-acetyl-2-deoxystreptamine antibiotic + CoA + H(+)</text>
        <dbReference type="Rhea" id="RHEA:12665"/>
        <dbReference type="ChEBI" id="CHEBI:15378"/>
        <dbReference type="ChEBI" id="CHEBI:57287"/>
        <dbReference type="ChEBI" id="CHEBI:57288"/>
        <dbReference type="ChEBI" id="CHEBI:57921"/>
        <dbReference type="ChEBI" id="CHEBI:77452"/>
        <dbReference type="EC" id="2.3.1.81"/>
    </reaction>
</comment>
<dbReference type="InterPro" id="IPR003679">
    <property type="entry name" value="Amioglycoside_AcTrfase"/>
</dbReference>
<dbReference type="AlphaFoldDB" id="A0A3A4AZ98"/>
<dbReference type="InterPro" id="IPR028345">
    <property type="entry name" value="Antibiotic_NAT-like"/>
</dbReference>
<comment type="similarity">
    <text evidence="1 4">Belongs to the antibiotic N-acetyltransferase family.</text>
</comment>
<dbReference type="PANTHER" id="PTHR11104">
    <property type="entry name" value="AMINOGLYCOSIDE N3-ACETYLTRANSFERASE"/>
    <property type="match status" value="1"/>
</dbReference>
<keyword evidence="2 4" id="KW-0808">Transferase</keyword>
<protein>
    <recommendedName>
        <fullName evidence="4">Aminoglycoside N(3)-acetyltransferase</fullName>
        <ecNumber evidence="4">2.3.1.-</ecNumber>
    </recommendedName>
</protein>